<accession>A0A1V4HLX3</accession>
<dbReference type="Proteomes" id="UP000190626">
    <property type="component" value="Unassembled WGS sequence"/>
</dbReference>
<dbReference type="OrthoDB" id="2629735at2"/>
<dbReference type="EMBL" id="MBTG01000012">
    <property type="protein sequence ID" value="OPH57684.1"/>
    <property type="molecule type" value="Genomic_DNA"/>
</dbReference>
<dbReference type="RefSeq" id="WP_079413143.1">
    <property type="nucleotide sequence ID" value="NZ_MBTG01000012.1"/>
</dbReference>
<gene>
    <name evidence="1" type="ORF">BC351_03990</name>
</gene>
<evidence type="ECO:0000313" key="2">
    <source>
        <dbReference type="Proteomes" id="UP000190626"/>
    </source>
</evidence>
<evidence type="ECO:0000313" key="1">
    <source>
        <dbReference type="EMBL" id="OPH57684.1"/>
    </source>
</evidence>
<name>A0A1V4HLX3_9BACL</name>
<protein>
    <submittedName>
        <fullName evidence="1">Uncharacterized protein</fullName>
    </submittedName>
</protein>
<comment type="caution">
    <text evidence="1">The sequence shown here is derived from an EMBL/GenBank/DDBJ whole genome shotgun (WGS) entry which is preliminary data.</text>
</comment>
<keyword evidence="2" id="KW-1185">Reference proteome</keyword>
<reference evidence="2" key="1">
    <citation type="submission" date="2016-07" db="EMBL/GenBank/DDBJ databases">
        <authorList>
            <person name="Florea S."/>
            <person name="Webb J.S."/>
            <person name="Jaromczyk J."/>
            <person name="Schardl C.L."/>
        </authorList>
    </citation>
    <scope>NUCLEOTIDE SEQUENCE [LARGE SCALE GENOMIC DNA]</scope>
    <source>
        <strain evidence="2">CY1</strain>
    </source>
</reference>
<sequence length="172" mass="19139">MNIKKWVIVSTSTILGLTLIVVVNNSFASSNPSVNKYELISTSTHDKEKIKEVGMTFKDDITIKPKQGASQAVASAKEYAPGYAEEAKKIEVEYHLVTNPNFNLFSKEAKSSNSKLEKDGFLLDTPCYVVTFKGISKPAKSYKNDQTPKTFTEYSVVVDANTNQVLYGFSYR</sequence>
<dbReference type="AlphaFoldDB" id="A0A1V4HLX3"/>
<organism evidence="1 2">
    <name type="scientific">Paenibacillus ferrarius</name>
    <dbReference type="NCBI Taxonomy" id="1469647"/>
    <lineage>
        <taxon>Bacteria</taxon>
        <taxon>Bacillati</taxon>
        <taxon>Bacillota</taxon>
        <taxon>Bacilli</taxon>
        <taxon>Bacillales</taxon>
        <taxon>Paenibacillaceae</taxon>
        <taxon>Paenibacillus</taxon>
    </lineage>
</organism>
<proteinExistence type="predicted"/>